<reference evidence="1 2" key="1">
    <citation type="journal article" date="2017" name="Nat. Ecol. Evol.">
        <title>Scallop genome provides insights into evolution of bilaterian karyotype and development.</title>
        <authorList>
            <person name="Wang S."/>
            <person name="Zhang J."/>
            <person name="Jiao W."/>
            <person name="Li J."/>
            <person name="Xun X."/>
            <person name="Sun Y."/>
            <person name="Guo X."/>
            <person name="Huan P."/>
            <person name="Dong B."/>
            <person name="Zhang L."/>
            <person name="Hu X."/>
            <person name="Sun X."/>
            <person name="Wang J."/>
            <person name="Zhao C."/>
            <person name="Wang Y."/>
            <person name="Wang D."/>
            <person name="Huang X."/>
            <person name="Wang R."/>
            <person name="Lv J."/>
            <person name="Li Y."/>
            <person name="Zhang Z."/>
            <person name="Liu B."/>
            <person name="Lu W."/>
            <person name="Hui Y."/>
            <person name="Liang J."/>
            <person name="Zhou Z."/>
            <person name="Hou R."/>
            <person name="Li X."/>
            <person name="Liu Y."/>
            <person name="Li H."/>
            <person name="Ning X."/>
            <person name="Lin Y."/>
            <person name="Zhao L."/>
            <person name="Xing Q."/>
            <person name="Dou J."/>
            <person name="Li Y."/>
            <person name="Mao J."/>
            <person name="Guo H."/>
            <person name="Dou H."/>
            <person name="Li T."/>
            <person name="Mu C."/>
            <person name="Jiang W."/>
            <person name="Fu Q."/>
            <person name="Fu X."/>
            <person name="Miao Y."/>
            <person name="Liu J."/>
            <person name="Yu Q."/>
            <person name="Li R."/>
            <person name="Liao H."/>
            <person name="Li X."/>
            <person name="Kong Y."/>
            <person name="Jiang Z."/>
            <person name="Chourrout D."/>
            <person name="Li R."/>
            <person name="Bao Z."/>
        </authorList>
    </citation>
    <scope>NUCLEOTIDE SEQUENCE [LARGE SCALE GENOMIC DNA]</scope>
    <source>
        <strain evidence="1 2">PY_sf001</strain>
    </source>
</reference>
<evidence type="ECO:0000313" key="1">
    <source>
        <dbReference type="EMBL" id="OWF45358.1"/>
    </source>
</evidence>
<dbReference type="EMBL" id="NEDP02004518">
    <property type="protein sequence ID" value="OWF45358.1"/>
    <property type="molecule type" value="Genomic_DNA"/>
</dbReference>
<gene>
    <name evidence="1" type="ORF">KP79_PYT17168</name>
</gene>
<evidence type="ECO:0000313" key="2">
    <source>
        <dbReference type="Proteomes" id="UP000242188"/>
    </source>
</evidence>
<protein>
    <submittedName>
        <fullName evidence="1">Uncharacterized protein</fullName>
    </submittedName>
</protein>
<name>A0A210Q9F2_MIZYE</name>
<dbReference type="Proteomes" id="UP000242188">
    <property type="component" value="Unassembled WGS sequence"/>
</dbReference>
<accession>A0A210Q9F2</accession>
<comment type="caution">
    <text evidence="1">The sequence shown here is derived from an EMBL/GenBank/DDBJ whole genome shotgun (WGS) entry which is preliminary data.</text>
</comment>
<proteinExistence type="predicted"/>
<dbReference type="AlphaFoldDB" id="A0A210Q9F2"/>
<organism evidence="1 2">
    <name type="scientific">Mizuhopecten yessoensis</name>
    <name type="common">Japanese scallop</name>
    <name type="synonym">Patinopecten yessoensis</name>
    <dbReference type="NCBI Taxonomy" id="6573"/>
    <lineage>
        <taxon>Eukaryota</taxon>
        <taxon>Metazoa</taxon>
        <taxon>Spiralia</taxon>
        <taxon>Lophotrochozoa</taxon>
        <taxon>Mollusca</taxon>
        <taxon>Bivalvia</taxon>
        <taxon>Autobranchia</taxon>
        <taxon>Pteriomorphia</taxon>
        <taxon>Pectinida</taxon>
        <taxon>Pectinoidea</taxon>
        <taxon>Pectinidae</taxon>
        <taxon>Mizuhopecten</taxon>
    </lineage>
</organism>
<sequence length="68" mass="6544">MSMIVVGPLELVGAGAGGGIANAGYQAMNIGGLSSGGSFASPFPQYSTGAAFGTGMMNSGFFNNGGAY</sequence>
<keyword evidence="2" id="KW-1185">Reference proteome</keyword>